<dbReference type="GO" id="GO:0006355">
    <property type="term" value="P:regulation of DNA-templated transcription"/>
    <property type="evidence" value="ECO:0007669"/>
    <property type="project" value="InterPro"/>
</dbReference>
<dbReference type="PANTHER" id="PTHR31719:SF43">
    <property type="entry name" value="NAC TRANSCRIPTION FACTOR 56"/>
    <property type="match status" value="1"/>
</dbReference>
<sequence length="384" mass="42781">MAKEDTPKYVKGFRFHPFDRELITDYLKPKIMGIPLPCNMIKFKKVYGPSSNAWRVFDTNDCDSWFRTPGLKKTEKCMFVFVELCKLSRLNSSTSKNTSKRAGCGTWLAKGKQDSIVDCEGNVIGEKRYLVFEINNLDSVEAGFDLSRVGQFKMHEYSLSGVNAGLNSANSIVLCRITYDSSKQCPLNLKPGARTAIVVSSISEAQNKEEENTNNFKGSGIVETEKLTLLDNCVSVGENLEESRTLTSKDLAVIDSVVAGNLEGSRSAGFYIRKLVENCELSKSAGLYQFPRVPCAAASAYDADPDPLLLVRRLVRNPCVHHPPFHLFVEAWIWETAHTYRHSSRASAKCKASTRNIIVHAESLAADASFCSIEFLLLIEDDLF</sequence>
<reference evidence="6" key="2">
    <citation type="submission" date="2023-05" db="EMBL/GenBank/DDBJ databases">
        <authorList>
            <person name="Schelkunov M.I."/>
        </authorList>
    </citation>
    <scope>NUCLEOTIDE SEQUENCE</scope>
    <source>
        <strain evidence="6">Hsosn_3</strain>
        <tissue evidence="6">Leaf</tissue>
    </source>
</reference>
<keyword evidence="2" id="KW-0238">DNA-binding</keyword>
<organism evidence="6 7">
    <name type="scientific">Heracleum sosnowskyi</name>
    <dbReference type="NCBI Taxonomy" id="360622"/>
    <lineage>
        <taxon>Eukaryota</taxon>
        <taxon>Viridiplantae</taxon>
        <taxon>Streptophyta</taxon>
        <taxon>Embryophyta</taxon>
        <taxon>Tracheophyta</taxon>
        <taxon>Spermatophyta</taxon>
        <taxon>Magnoliopsida</taxon>
        <taxon>eudicotyledons</taxon>
        <taxon>Gunneridae</taxon>
        <taxon>Pentapetalae</taxon>
        <taxon>asterids</taxon>
        <taxon>campanulids</taxon>
        <taxon>Apiales</taxon>
        <taxon>Apiaceae</taxon>
        <taxon>Apioideae</taxon>
        <taxon>apioid superclade</taxon>
        <taxon>Tordylieae</taxon>
        <taxon>Tordyliinae</taxon>
        <taxon>Heracleum</taxon>
    </lineage>
</organism>
<accession>A0AAD8HGE8</accession>
<evidence type="ECO:0000313" key="7">
    <source>
        <dbReference type="Proteomes" id="UP001237642"/>
    </source>
</evidence>
<feature type="domain" description="NAC" evidence="5">
    <location>
        <begin position="9"/>
        <end position="180"/>
    </location>
</feature>
<evidence type="ECO:0000256" key="3">
    <source>
        <dbReference type="ARBA" id="ARBA00023163"/>
    </source>
</evidence>
<dbReference type="EMBL" id="JAUIZM010000009">
    <property type="protein sequence ID" value="KAK1366967.1"/>
    <property type="molecule type" value="Genomic_DNA"/>
</dbReference>
<evidence type="ECO:0000313" key="6">
    <source>
        <dbReference type="EMBL" id="KAK1366967.1"/>
    </source>
</evidence>
<dbReference type="SUPFAM" id="SSF101941">
    <property type="entry name" value="NAC domain"/>
    <property type="match status" value="1"/>
</dbReference>
<dbReference type="Gene3D" id="2.170.150.80">
    <property type="entry name" value="NAC domain"/>
    <property type="match status" value="1"/>
</dbReference>
<evidence type="ECO:0000256" key="1">
    <source>
        <dbReference type="ARBA" id="ARBA00023015"/>
    </source>
</evidence>
<dbReference type="InterPro" id="IPR003441">
    <property type="entry name" value="NAC-dom"/>
</dbReference>
<dbReference type="Proteomes" id="UP001237642">
    <property type="component" value="Unassembled WGS sequence"/>
</dbReference>
<gene>
    <name evidence="6" type="ORF">POM88_042528</name>
</gene>
<comment type="caution">
    <text evidence="6">The sequence shown here is derived from an EMBL/GenBank/DDBJ whole genome shotgun (WGS) entry which is preliminary data.</text>
</comment>
<dbReference type="PANTHER" id="PTHR31719">
    <property type="entry name" value="NAC TRANSCRIPTION FACTOR 56"/>
    <property type="match status" value="1"/>
</dbReference>
<name>A0AAD8HGE8_9APIA</name>
<keyword evidence="4" id="KW-0539">Nucleus</keyword>
<evidence type="ECO:0000256" key="4">
    <source>
        <dbReference type="ARBA" id="ARBA00023242"/>
    </source>
</evidence>
<dbReference type="InterPro" id="IPR036093">
    <property type="entry name" value="NAC_dom_sf"/>
</dbReference>
<dbReference type="AlphaFoldDB" id="A0AAD8HGE8"/>
<dbReference type="Pfam" id="PF02365">
    <property type="entry name" value="NAM"/>
    <property type="match status" value="1"/>
</dbReference>
<reference evidence="6" key="1">
    <citation type="submission" date="2023-02" db="EMBL/GenBank/DDBJ databases">
        <title>Genome of toxic invasive species Heracleum sosnowskyi carries increased number of genes despite the absence of recent whole-genome duplications.</title>
        <authorList>
            <person name="Schelkunov M."/>
            <person name="Shtratnikova V."/>
            <person name="Makarenko M."/>
            <person name="Klepikova A."/>
            <person name="Omelchenko D."/>
            <person name="Novikova G."/>
            <person name="Obukhova E."/>
            <person name="Bogdanov V."/>
            <person name="Penin A."/>
            <person name="Logacheva M."/>
        </authorList>
    </citation>
    <scope>NUCLEOTIDE SEQUENCE</scope>
    <source>
        <strain evidence="6">Hsosn_3</strain>
        <tissue evidence="6">Leaf</tissue>
    </source>
</reference>
<dbReference type="PROSITE" id="PS51005">
    <property type="entry name" value="NAC"/>
    <property type="match status" value="1"/>
</dbReference>
<keyword evidence="1" id="KW-0805">Transcription regulation</keyword>
<keyword evidence="7" id="KW-1185">Reference proteome</keyword>
<keyword evidence="3" id="KW-0804">Transcription</keyword>
<dbReference type="GO" id="GO:0003677">
    <property type="term" value="F:DNA binding"/>
    <property type="evidence" value="ECO:0007669"/>
    <property type="project" value="UniProtKB-KW"/>
</dbReference>
<proteinExistence type="predicted"/>
<protein>
    <recommendedName>
        <fullName evidence="5">NAC domain-containing protein</fullName>
    </recommendedName>
</protein>
<evidence type="ECO:0000256" key="2">
    <source>
        <dbReference type="ARBA" id="ARBA00023125"/>
    </source>
</evidence>
<dbReference type="GO" id="GO:0048731">
    <property type="term" value="P:system development"/>
    <property type="evidence" value="ECO:0007669"/>
    <property type="project" value="TreeGrafter"/>
</dbReference>
<evidence type="ECO:0000259" key="5">
    <source>
        <dbReference type="PROSITE" id="PS51005"/>
    </source>
</evidence>